<organism evidence="2 3">
    <name type="scientific">Datura stramonium</name>
    <name type="common">Jimsonweed</name>
    <name type="synonym">Common thornapple</name>
    <dbReference type="NCBI Taxonomy" id="4076"/>
    <lineage>
        <taxon>Eukaryota</taxon>
        <taxon>Viridiplantae</taxon>
        <taxon>Streptophyta</taxon>
        <taxon>Embryophyta</taxon>
        <taxon>Tracheophyta</taxon>
        <taxon>Spermatophyta</taxon>
        <taxon>Magnoliopsida</taxon>
        <taxon>eudicotyledons</taxon>
        <taxon>Gunneridae</taxon>
        <taxon>Pentapetalae</taxon>
        <taxon>asterids</taxon>
        <taxon>lamiids</taxon>
        <taxon>Solanales</taxon>
        <taxon>Solanaceae</taxon>
        <taxon>Solanoideae</taxon>
        <taxon>Datureae</taxon>
        <taxon>Datura</taxon>
    </lineage>
</organism>
<feature type="region of interest" description="Disordered" evidence="1">
    <location>
        <begin position="153"/>
        <end position="190"/>
    </location>
</feature>
<feature type="compositionally biased region" description="Basic residues" evidence="1">
    <location>
        <begin position="68"/>
        <end position="81"/>
    </location>
</feature>
<evidence type="ECO:0000256" key="1">
    <source>
        <dbReference type="SAM" id="MobiDB-lite"/>
    </source>
</evidence>
<proteinExistence type="predicted"/>
<comment type="caution">
    <text evidence="2">The sequence shown here is derived from an EMBL/GenBank/DDBJ whole genome shotgun (WGS) entry which is preliminary data.</text>
</comment>
<protein>
    <submittedName>
        <fullName evidence="2">Uncharacterized protein</fullName>
    </submittedName>
</protein>
<dbReference type="EMBL" id="JACEIK010001182">
    <property type="protein sequence ID" value="MCD7466949.1"/>
    <property type="molecule type" value="Genomic_DNA"/>
</dbReference>
<gene>
    <name evidence="2" type="ORF">HAX54_004051</name>
</gene>
<feature type="compositionally biased region" description="Basic and acidic residues" evidence="1">
    <location>
        <begin position="55"/>
        <end position="67"/>
    </location>
</feature>
<evidence type="ECO:0000313" key="3">
    <source>
        <dbReference type="Proteomes" id="UP000823775"/>
    </source>
</evidence>
<feature type="region of interest" description="Disordered" evidence="1">
    <location>
        <begin position="55"/>
        <end position="109"/>
    </location>
</feature>
<name>A0ABS8T6D5_DATST</name>
<feature type="compositionally biased region" description="Basic residues" evidence="1">
    <location>
        <begin position="98"/>
        <end position="107"/>
    </location>
</feature>
<evidence type="ECO:0000313" key="2">
    <source>
        <dbReference type="EMBL" id="MCD7466949.1"/>
    </source>
</evidence>
<sequence>MLRAEATCESMLIDKEECKACEERKEKTPALELQSTLQYMWICLEKMLREHKDVKIKSESSESCEKVSKKHRKEKKAHGLRGKPDSLESPTSGEFKKSPRSYNHKHSISKDVEDGIGAFNQVKKPDHIISERKQQRDAVDALLSSALISSNKSRSSLRSLPAKRMSSPNAGGPPIRPPKQNKGGGLIRRRQERRRVTRMLCSRTGGFLANKPAPFLRLTQHLKRIRNSCADVWRRFECDELPIRNDVRNWAHQTGKSMLTWVYLGKRGFGPSLVDIDYNEEEWALFKSGPSINEDK</sequence>
<keyword evidence="3" id="KW-1185">Reference proteome</keyword>
<reference evidence="2 3" key="1">
    <citation type="journal article" date="2021" name="BMC Genomics">
        <title>Datura genome reveals duplications of psychoactive alkaloid biosynthetic genes and high mutation rate following tissue culture.</title>
        <authorList>
            <person name="Rajewski A."/>
            <person name="Carter-House D."/>
            <person name="Stajich J."/>
            <person name="Litt A."/>
        </authorList>
    </citation>
    <scope>NUCLEOTIDE SEQUENCE [LARGE SCALE GENOMIC DNA]</scope>
    <source>
        <strain evidence="2">AR-01</strain>
    </source>
</reference>
<dbReference type="Proteomes" id="UP000823775">
    <property type="component" value="Unassembled WGS sequence"/>
</dbReference>
<accession>A0ABS8T6D5</accession>